<dbReference type="PANTHER" id="PTHR11550">
    <property type="entry name" value="CTP SYNTHASE"/>
    <property type="match status" value="1"/>
</dbReference>
<organism evidence="11 12">
    <name type="scientific">Tenebrio molitor</name>
    <name type="common">Yellow mealworm beetle</name>
    <dbReference type="NCBI Taxonomy" id="7067"/>
    <lineage>
        <taxon>Eukaryota</taxon>
        <taxon>Metazoa</taxon>
        <taxon>Ecdysozoa</taxon>
        <taxon>Arthropoda</taxon>
        <taxon>Hexapoda</taxon>
        <taxon>Insecta</taxon>
        <taxon>Pterygota</taxon>
        <taxon>Neoptera</taxon>
        <taxon>Endopterygota</taxon>
        <taxon>Coleoptera</taxon>
        <taxon>Polyphaga</taxon>
        <taxon>Cucujiformia</taxon>
        <taxon>Tenebrionidae</taxon>
        <taxon>Tenebrio</taxon>
    </lineage>
</organism>
<keyword evidence="8" id="KW-0665">Pyrimidine biosynthesis</keyword>
<evidence type="ECO:0000256" key="9">
    <source>
        <dbReference type="ARBA" id="ARBA00047781"/>
    </source>
</evidence>
<keyword evidence="12" id="KW-1185">Reference proteome</keyword>
<dbReference type="GO" id="GO:0097268">
    <property type="term" value="C:cytoophidium"/>
    <property type="evidence" value="ECO:0007669"/>
    <property type="project" value="TreeGrafter"/>
</dbReference>
<dbReference type="GO" id="GO:0003883">
    <property type="term" value="F:CTP synthase activity"/>
    <property type="evidence" value="ECO:0007669"/>
    <property type="project" value="UniProtKB-EC"/>
</dbReference>
<comment type="pathway">
    <text evidence="1">Pyrimidine metabolism; CTP biosynthesis via de novo pathway; CTP from UDP: step 2/2.</text>
</comment>
<dbReference type="Proteomes" id="UP000719412">
    <property type="component" value="Unassembled WGS sequence"/>
</dbReference>
<dbReference type="InterPro" id="IPR004468">
    <property type="entry name" value="CTP_synthase"/>
</dbReference>
<name>A0A8J6LH38_TENMO</name>
<proteinExistence type="inferred from homology"/>
<feature type="domain" description="Glutamine amidotransferase" evidence="10">
    <location>
        <begin position="2"/>
        <end position="154"/>
    </location>
</feature>
<reference evidence="11" key="2">
    <citation type="submission" date="2021-08" db="EMBL/GenBank/DDBJ databases">
        <authorList>
            <person name="Eriksson T."/>
        </authorList>
    </citation>
    <scope>NUCLEOTIDE SEQUENCE</scope>
    <source>
        <strain evidence="11">Stoneville</strain>
        <tissue evidence="11">Whole head</tissue>
    </source>
</reference>
<dbReference type="GO" id="GO:0005524">
    <property type="term" value="F:ATP binding"/>
    <property type="evidence" value="ECO:0007669"/>
    <property type="project" value="UniProtKB-KW"/>
</dbReference>
<evidence type="ECO:0000256" key="7">
    <source>
        <dbReference type="ARBA" id="ARBA00022962"/>
    </source>
</evidence>
<dbReference type="InterPro" id="IPR033828">
    <property type="entry name" value="GATase1_CTP_Synthase"/>
</dbReference>
<evidence type="ECO:0000256" key="1">
    <source>
        <dbReference type="ARBA" id="ARBA00005171"/>
    </source>
</evidence>
<keyword evidence="5" id="KW-0547">Nucleotide-binding</keyword>
<dbReference type="EMBL" id="JABDTM020016124">
    <property type="protein sequence ID" value="KAH0818962.1"/>
    <property type="molecule type" value="Genomic_DNA"/>
</dbReference>
<keyword evidence="4" id="KW-0436">Ligase</keyword>
<dbReference type="UniPathway" id="UPA00159">
    <property type="reaction ID" value="UER00277"/>
</dbReference>
<dbReference type="InterPro" id="IPR029062">
    <property type="entry name" value="Class_I_gatase-like"/>
</dbReference>
<evidence type="ECO:0000313" key="11">
    <source>
        <dbReference type="EMBL" id="KAH0818962.1"/>
    </source>
</evidence>
<dbReference type="AlphaFoldDB" id="A0A8J6LH38"/>
<comment type="catalytic activity">
    <reaction evidence="9">
        <text>UTP + L-glutamine + ATP + H2O = CTP + L-glutamate + ADP + phosphate + 2 H(+)</text>
        <dbReference type="Rhea" id="RHEA:26426"/>
        <dbReference type="ChEBI" id="CHEBI:15377"/>
        <dbReference type="ChEBI" id="CHEBI:15378"/>
        <dbReference type="ChEBI" id="CHEBI:29985"/>
        <dbReference type="ChEBI" id="CHEBI:30616"/>
        <dbReference type="ChEBI" id="CHEBI:37563"/>
        <dbReference type="ChEBI" id="CHEBI:43474"/>
        <dbReference type="ChEBI" id="CHEBI:46398"/>
        <dbReference type="ChEBI" id="CHEBI:58359"/>
        <dbReference type="ChEBI" id="CHEBI:456216"/>
        <dbReference type="EC" id="6.3.4.2"/>
    </reaction>
</comment>
<evidence type="ECO:0000256" key="5">
    <source>
        <dbReference type="ARBA" id="ARBA00022741"/>
    </source>
</evidence>
<keyword evidence="7" id="KW-0315">Glutamine amidotransferase</keyword>
<evidence type="ECO:0000256" key="2">
    <source>
        <dbReference type="ARBA" id="ARBA00007533"/>
    </source>
</evidence>
<dbReference type="CDD" id="cd01746">
    <property type="entry name" value="GATase1_CTP_Synthase"/>
    <property type="match status" value="1"/>
</dbReference>
<sequence length="247" mass="28057">MKPFLGICLGFQTAVIEFARNVLNLKDANSAECSDTVEHAVIIDMPEHNTGDMGGTMRLGKRTTVFKPNIQSKIKRLYGNVEQIEERHRHRYEVNPKYIEEIEKQGLKFVGVDIDAERMEILELPSHPYYVAVQFHPEYLSRPMDPSPPFMGLILAAKDRLNSYFARGCKLSPREPQSDYYDSDDELDHLTLKQATIYSTDETDGRKPDKSILLPQVGGKLLQIRKACVPVTILAPNVGPEEKLQKK</sequence>
<dbReference type="GO" id="GO:0005737">
    <property type="term" value="C:cytoplasm"/>
    <property type="evidence" value="ECO:0007669"/>
    <property type="project" value="TreeGrafter"/>
</dbReference>
<reference evidence="11" key="1">
    <citation type="journal article" date="2020" name="J Insects Food Feed">
        <title>The yellow mealworm (Tenebrio molitor) genome: a resource for the emerging insects as food and feed industry.</title>
        <authorList>
            <person name="Eriksson T."/>
            <person name="Andere A."/>
            <person name="Kelstrup H."/>
            <person name="Emery V."/>
            <person name="Picard C."/>
        </authorList>
    </citation>
    <scope>NUCLEOTIDE SEQUENCE</scope>
    <source>
        <strain evidence="11">Stoneville</strain>
        <tissue evidence="11">Whole head</tissue>
    </source>
</reference>
<dbReference type="GO" id="GO:0044210">
    <property type="term" value="P:'de novo' CTP biosynthetic process"/>
    <property type="evidence" value="ECO:0007669"/>
    <property type="project" value="UniProtKB-UniPathway"/>
</dbReference>
<evidence type="ECO:0000256" key="6">
    <source>
        <dbReference type="ARBA" id="ARBA00022840"/>
    </source>
</evidence>
<dbReference type="GO" id="GO:0019856">
    <property type="term" value="P:pyrimidine nucleobase biosynthetic process"/>
    <property type="evidence" value="ECO:0007669"/>
    <property type="project" value="TreeGrafter"/>
</dbReference>
<dbReference type="SUPFAM" id="SSF52317">
    <property type="entry name" value="Class I glutamine amidotransferase-like"/>
    <property type="match status" value="1"/>
</dbReference>
<evidence type="ECO:0000256" key="8">
    <source>
        <dbReference type="ARBA" id="ARBA00022975"/>
    </source>
</evidence>
<evidence type="ECO:0000256" key="3">
    <source>
        <dbReference type="ARBA" id="ARBA00012291"/>
    </source>
</evidence>
<dbReference type="PROSITE" id="PS51273">
    <property type="entry name" value="GATASE_TYPE_1"/>
    <property type="match status" value="1"/>
</dbReference>
<keyword evidence="6" id="KW-0067">ATP-binding</keyword>
<dbReference type="InterPro" id="IPR017926">
    <property type="entry name" value="GATASE"/>
</dbReference>
<protein>
    <recommendedName>
        <fullName evidence="3">CTP synthase (glutamine hydrolyzing)</fullName>
        <ecNumber evidence="3">6.3.4.2</ecNumber>
    </recommendedName>
</protein>
<dbReference type="Pfam" id="PF00117">
    <property type="entry name" value="GATase"/>
    <property type="match status" value="1"/>
</dbReference>
<dbReference type="GO" id="GO:0042802">
    <property type="term" value="F:identical protein binding"/>
    <property type="evidence" value="ECO:0007669"/>
    <property type="project" value="TreeGrafter"/>
</dbReference>
<gene>
    <name evidence="11" type="ORF">GEV33_003829</name>
</gene>
<comment type="caution">
    <text evidence="11">The sequence shown here is derived from an EMBL/GenBank/DDBJ whole genome shotgun (WGS) entry which is preliminary data.</text>
</comment>
<evidence type="ECO:0000259" key="10">
    <source>
        <dbReference type="Pfam" id="PF00117"/>
    </source>
</evidence>
<comment type="similarity">
    <text evidence="2">Belongs to the CTP synthase family.</text>
</comment>
<evidence type="ECO:0000313" key="12">
    <source>
        <dbReference type="Proteomes" id="UP000719412"/>
    </source>
</evidence>
<evidence type="ECO:0000256" key="4">
    <source>
        <dbReference type="ARBA" id="ARBA00022598"/>
    </source>
</evidence>
<accession>A0A8J6LH38</accession>
<dbReference type="EC" id="6.3.4.2" evidence="3"/>
<dbReference type="PANTHER" id="PTHR11550:SF0">
    <property type="entry name" value="CTP SYNTHASE-RELATED"/>
    <property type="match status" value="1"/>
</dbReference>
<dbReference type="Gene3D" id="3.40.50.880">
    <property type="match status" value="1"/>
</dbReference>